<proteinExistence type="predicted"/>
<evidence type="ECO:0000313" key="1">
    <source>
        <dbReference type="EMBL" id="KAL3578417.1"/>
    </source>
</evidence>
<gene>
    <name evidence="1" type="ORF">D5086_019921</name>
</gene>
<keyword evidence="2" id="KW-1185">Reference proteome</keyword>
<dbReference type="EMBL" id="RCHU02000010">
    <property type="protein sequence ID" value="KAL3578417.1"/>
    <property type="molecule type" value="Genomic_DNA"/>
</dbReference>
<evidence type="ECO:0000313" key="2">
    <source>
        <dbReference type="Proteomes" id="UP000309997"/>
    </source>
</evidence>
<organism evidence="1 2">
    <name type="scientific">Populus alba</name>
    <name type="common">White poplar</name>
    <dbReference type="NCBI Taxonomy" id="43335"/>
    <lineage>
        <taxon>Eukaryota</taxon>
        <taxon>Viridiplantae</taxon>
        <taxon>Streptophyta</taxon>
        <taxon>Embryophyta</taxon>
        <taxon>Tracheophyta</taxon>
        <taxon>Spermatophyta</taxon>
        <taxon>Magnoliopsida</taxon>
        <taxon>eudicotyledons</taxon>
        <taxon>Gunneridae</taxon>
        <taxon>Pentapetalae</taxon>
        <taxon>rosids</taxon>
        <taxon>fabids</taxon>
        <taxon>Malpighiales</taxon>
        <taxon>Salicaceae</taxon>
        <taxon>Saliceae</taxon>
        <taxon>Populus</taxon>
    </lineage>
</organism>
<accession>A0ACC4BJ87</accession>
<reference evidence="1 2" key="1">
    <citation type="journal article" date="2024" name="Plant Biotechnol. J.">
        <title>Genome and CRISPR/Cas9 system of a widespread forest tree (Populus alba) in the world.</title>
        <authorList>
            <person name="Liu Y.J."/>
            <person name="Jiang P.F."/>
            <person name="Han X.M."/>
            <person name="Li X.Y."/>
            <person name="Wang H.M."/>
            <person name="Wang Y.J."/>
            <person name="Wang X.X."/>
            <person name="Zeng Q.Y."/>
        </authorList>
    </citation>
    <scope>NUCLEOTIDE SEQUENCE [LARGE SCALE GENOMIC DNA]</scope>
    <source>
        <strain evidence="2">cv. PAL-ZL1</strain>
    </source>
</reference>
<name>A0ACC4BJ87_POPAL</name>
<sequence length="163" mass="18954">MNTKLSETQLMACTMLYRKEETQDFRVPFMSLPTDHHKLKRRSGALTMKLPRMRLKAKMMTVEVLRENKLTMPAKNKKIRMLLPNNNPNPELGMSTSIIEQETSSVTTSVVLSAINSIEDDVRSTYHERNQLQQFCNRSHSCYYLQHSPHFPIDQAVKEPQMN</sequence>
<dbReference type="Proteomes" id="UP000309997">
    <property type="component" value="Unassembled WGS sequence"/>
</dbReference>
<protein>
    <submittedName>
        <fullName evidence="1">Uncharacterized protein</fullName>
    </submittedName>
</protein>
<comment type="caution">
    <text evidence="1">The sequence shown here is derived from an EMBL/GenBank/DDBJ whole genome shotgun (WGS) entry which is preliminary data.</text>
</comment>